<dbReference type="GO" id="GO:0005730">
    <property type="term" value="C:nucleolus"/>
    <property type="evidence" value="ECO:0007669"/>
    <property type="project" value="TreeGrafter"/>
</dbReference>
<keyword evidence="5" id="KW-1185">Reference proteome</keyword>
<accession>A0A7J7KIZ3</accession>
<dbReference type="SMART" id="SM00443">
    <property type="entry name" value="G_patch"/>
    <property type="match status" value="1"/>
</dbReference>
<evidence type="ECO:0000313" key="5">
    <source>
        <dbReference type="Proteomes" id="UP000593567"/>
    </source>
</evidence>
<evidence type="ECO:0000256" key="2">
    <source>
        <dbReference type="SAM" id="MobiDB-lite"/>
    </source>
</evidence>
<dbReference type="OrthoDB" id="10019757at2759"/>
<dbReference type="EMBL" id="VXIV02000377">
    <property type="protein sequence ID" value="KAF6038680.1"/>
    <property type="molecule type" value="Genomic_DNA"/>
</dbReference>
<feature type="compositionally biased region" description="Basic and acidic residues" evidence="2">
    <location>
        <begin position="195"/>
        <end position="213"/>
    </location>
</feature>
<dbReference type="Pfam" id="PF01585">
    <property type="entry name" value="G-patch"/>
    <property type="match status" value="1"/>
</dbReference>
<dbReference type="AlphaFoldDB" id="A0A7J7KIZ3"/>
<evidence type="ECO:0000259" key="3">
    <source>
        <dbReference type="PROSITE" id="PS50174"/>
    </source>
</evidence>
<dbReference type="GO" id="GO:0003676">
    <property type="term" value="F:nucleic acid binding"/>
    <property type="evidence" value="ECO:0007669"/>
    <property type="project" value="InterPro"/>
</dbReference>
<dbReference type="PROSITE" id="PS50174">
    <property type="entry name" value="G_PATCH"/>
    <property type="match status" value="1"/>
</dbReference>
<name>A0A7J7KIZ3_BUGNE</name>
<feature type="region of interest" description="Disordered" evidence="2">
    <location>
        <begin position="187"/>
        <end position="248"/>
    </location>
</feature>
<feature type="compositionally biased region" description="Basic residues" evidence="2">
    <location>
        <begin position="214"/>
        <end position="224"/>
    </location>
</feature>
<proteinExistence type="predicted"/>
<feature type="domain" description="G-patch" evidence="3">
    <location>
        <begin position="8"/>
        <end position="54"/>
    </location>
</feature>
<protein>
    <recommendedName>
        <fullName evidence="1">G patch domain-containing protein 4</fullName>
    </recommendedName>
</protein>
<dbReference type="InterPro" id="IPR050656">
    <property type="entry name" value="PINX1"/>
</dbReference>
<evidence type="ECO:0000256" key="1">
    <source>
        <dbReference type="ARBA" id="ARBA00040365"/>
    </source>
</evidence>
<dbReference type="PANTHER" id="PTHR23149:SF9">
    <property type="entry name" value="G PATCH DOMAIN-CONTAINING PROTEIN 4"/>
    <property type="match status" value="1"/>
</dbReference>
<reference evidence="4" key="1">
    <citation type="submission" date="2020-06" db="EMBL/GenBank/DDBJ databases">
        <title>Draft genome of Bugula neritina, a colonial animal packing powerful symbionts and potential medicines.</title>
        <authorList>
            <person name="Rayko M."/>
        </authorList>
    </citation>
    <scope>NUCLEOTIDE SEQUENCE [LARGE SCALE GENOMIC DNA]</scope>
    <source>
        <strain evidence="4">Kwan_BN1</strain>
    </source>
</reference>
<organism evidence="4 5">
    <name type="scientific">Bugula neritina</name>
    <name type="common">Brown bryozoan</name>
    <name type="synonym">Sertularia neritina</name>
    <dbReference type="NCBI Taxonomy" id="10212"/>
    <lineage>
        <taxon>Eukaryota</taxon>
        <taxon>Metazoa</taxon>
        <taxon>Spiralia</taxon>
        <taxon>Lophotrochozoa</taxon>
        <taxon>Bryozoa</taxon>
        <taxon>Gymnolaemata</taxon>
        <taxon>Cheilostomatida</taxon>
        <taxon>Flustrina</taxon>
        <taxon>Buguloidea</taxon>
        <taxon>Bugulidae</taxon>
        <taxon>Bugula</taxon>
    </lineage>
</organism>
<dbReference type="PANTHER" id="PTHR23149">
    <property type="entry name" value="G PATCH DOMAIN CONTAINING PROTEIN"/>
    <property type="match status" value="1"/>
</dbReference>
<evidence type="ECO:0000313" key="4">
    <source>
        <dbReference type="EMBL" id="KAF6038680.1"/>
    </source>
</evidence>
<dbReference type="Proteomes" id="UP000593567">
    <property type="component" value="Unassembled WGS sequence"/>
</dbReference>
<comment type="caution">
    <text evidence="4">The sequence shown here is derived from an EMBL/GenBank/DDBJ whole genome shotgun (WGS) entry which is preliminary data.</text>
</comment>
<sequence>MSRNKIDDKSFGYRHLCERGWNDGEGLGRDNNGAADPIKVNLKHDKAGLGHDISKNFTNQWWDHVFNKAAAKLSVETDEEGVKVTSNSDLSEKQKEKLKRKVLYGNFVKGSTLEFGQETHEVQEAPEEECLPSAVSVLTDDQLLLACGGRTAHKGARHGFKMNGKLARLEQQDSSGFIGDEELVVRHKTKKSKKSKDTDNVEARLSDELSETKAKKKKHKHKRVKDSSYEKSEEVEEIKPKKKRRKDR</sequence>
<dbReference type="InterPro" id="IPR000467">
    <property type="entry name" value="G_patch_dom"/>
</dbReference>
<gene>
    <name evidence="4" type="ORF">EB796_003009</name>
</gene>